<dbReference type="EMBL" id="JAHUZN010000012">
    <property type="protein sequence ID" value="KAG8475430.1"/>
    <property type="molecule type" value="Genomic_DNA"/>
</dbReference>
<comment type="caution">
    <text evidence="2">The sequence shown here is derived from an EMBL/GenBank/DDBJ whole genome shotgun (WGS) entry which is preliminary data.</text>
</comment>
<evidence type="ECO:0000313" key="2">
    <source>
        <dbReference type="EMBL" id="KAG8475430.1"/>
    </source>
</evidence>
<proteinExistence type="predicted"/>
<dbReference type="AlphaFoldDB" id="A0A8J6CM80"/>
<dbReference type="InterPro" id="IPR044824">
    <property type="entry name" value="MAIN-like"/>
</dbReference>
<evidence type="ECO:0000259" key="1">
    <source>
        <dbReference type="Pfam" id="PF10536"/>
    </source>
</evidence>
<evidence type="ECO:0000313" key="3">
    <source>
        <dbReference type="Proteomes" id="UP000701853"/>
    </source>
</evidence>
<reference evidence="2 3" key="1">
    <citation type="journal article" date="2021" name="bioRxiv">
        <title>The Gossypium anomalum genome as a resource for cotton improvement and evolutionary analysis of hybrid incompatibility.</title>
        <authorList>
            <person name="Grover C.E."/>
            <person name="Yuan D."/>
            <person name="Arick M.A."/>
            <person name="Miller E.R."/>
            <person name="Hu G."/>
            <person name="Peterson D.G."/>
            <person name="Wendel J.F."/>
            <person name="Udall J.A."/>
        </authorList>
    </citation>
    <scope>NUCLEOTIDE SEQUENCE [LARGE SCALE GENOMIC DNA]</scope>
    <source>
        <strain evidence="2">JFW-Udall</strain>
        <tissue evidence="2">Leaf</tissue>
    </source>
</reference>
<feature type="domain" description="Aminotransferase-like plant mobile" evidence="1">
    <location>
        <begin position="2"/>
        <end position="95"/>
    </location>
</feature>
<protein>
    <recommendedName>
        <fullName evidence="1">Aminotransferase-like plant mobile domain-containing protein</fullName>
    </recommendedName>
</protein>
<accession>A0A8J6CM80</accession>
<dbReference type="OrthoDB" id="1716420at2759"/>
<dbReference type="PANTHER" id="PTHR46033:SF8">
    <property type="entry name" value="PROTEIN MAINTENANCE OF MERISTEMS-LIKE"/>
    <property type="match status" value="1"/>
</dbReference>
<gene>
    <name evidence="2" type="ORF">CXB51_032261</name>
</gene>
<keyword evidence="3" id="KW-1185">Reference proteome</keyword>
<dbReference type="Pfam" id="PF10536">
    <property type="entry name" value="PMD"/>
    <property type="match status" value="1"/>
</dbReference>
<dbReference type="Proteomes" id="UP000701853">
    <property type="component" value="Chromosome 12"/>
</dbReference>
<dbReference type="GO" id="GO:0010073">
    <property type="term" value="P:meristem maintenance"/>
    <property type="evidence" value="ECO:0007669"/>
    <property type="project" value="InterPro"/>
</dbReference>
<sequence length="195" mass="22281">MIKGYLMPDLSRNLVHLRWLLKLVDFRAAGELSWGPAVLATLYKEMCGATRPNKDKIGGCLSLLQSWARFRFSFLRPRVEPFGELCQNTYLSRRYTACIKPMIGSTILMDTYEDQAIRAVISDEFLQNPNAWHVKHPRCLMMSTKSTYGNCIRIGRDTGHTISKCGKIGSMARHIYCRKMRGDDKFVPKGNDRGI</sequence>
<organism evidence="2 3">
    <name type="scientific">Gossypium anomalum</name>
    <dbReference type="NCBI Taxonomy" id="47600"/>
    <lineage>
        <taxon>Eukaryota</taxon>
        <taxon>Viridiplantae</taxon>
        <taxon>Streptophyta</taxon>
        <taxon>Embryophyta</taxon>
        <taxon>Tracheophyta</taxon>
        <taxon>Spermatophyta</taxon>
        <taxon>Magnoliopsida</taxon>
        <taxon>eudicotyledons</taxon>
        <taxon>Gunneridae</taxon>
        <taxon>Pentapetalae</taxon>
        <taxon>rosids</taxon>
        <taxon>malvids</taxon>
        <taxon>Malvales</taxon>
        <taxon>Malvaceae</taxon>
        <taxon>Malvoideae</taxon>
        <taxon>Gossypium</taxon>
    </lineage>
</organism>
<dbReference type="InterPro" id="IPR019557">
    <property type="entry name" value="AminoTfrase-like_pln_mobile"/>
</dbReference>
<name>A0A8J6CM80_9ROSI</name>
<dbReference type="PANTHER" id="PTHR46033">
    <property type="entry name" value="PROTEIN MAIN-LIKE 2"/>
    <property type="match status" value="1"/>
</dbReference>